<name>A0A6J7JRX5_9ZZZZ</name>
<organism evidence="2">
    <name type="scientific">freshwater metagenome</name>
    <dbReference type="NCBI Taxonomy" id="449393"/>
    <lineage>
        <taxon>unclassified sequences</taxon>
        <taxon>metagenomes</taxon>
        <taxon>ecological metagenomes</taxon>
    </lineage>
</organism>
<dbReference type="AlphaFoldDB" id="A0A6J7JRX5"/>
<feature type="region of interest" description="Disordered" evidence="1">
    <location>
        <begin position="295"/>
        <end position="326"/>
    </location>
</feature>
<feature type="region of interest" description="Disordered" evidence="1">
    <location>
        <begin position="258"/>
        <end position="280"/>
    </location>
</feature>
<proteinExistence type="predicted"/>
<evidence type="ECO:0000256" key="1">
    <source>
        <dbReference type="SAM" id="MobiDB-lite"/>
    </source>
</evidence>
<accession>A0A6J7JRX5</accession>
<feature type="compositionally biased region" description="Low complexity" evidence="1">
    <location>
        <begin position="309"/>
        <end position="326"/>
    </location>
</feature>
<evidence type="ECO:0000313" key="2">
    <source>
        <dbReference type="EMBL" id="CAB4945643.1"/>
    </source>
</evidence>
<gene>
    <name evidence="2" type="ORF">UFOPK3662_02207</name>
</gene>
<dbReference type="EMBL" id="CAFBMW010000018">
    <property type="protein sequence ID" value="CAB4945643.1"/>
    <property type="molecule type" value="Genomic_DNA"/>
</dbReference>
<protein>
    <submittedName>
        <fullName evidence="2">Unannotated protein</fullName>
    </submittedName>
</protein>
<sequence>MRVRSRATAVVTMVALAAVGTGPAYADGTRTLTGPVTGDADVFMTYVGCDSLDGPTAAPGSRINLGPYSAPVGRRSLGLVPGGPGTASGPFAAFGSLAGVDASVSVAATGGTRGVSYVMAVTPDSPPGTAWSGRADLDVAAGSWSSVAASSLTYDWTLVDLTTRAPLAQEGRATTGELAARHGDGPGFVVTGFGCDGRAFNLDAVKASGSTLDFEGTTLTTTVGVDRDQVPAGESVTVTGRVTEPGGRATGDTLVLESRRPGGAWTPVGEPVLSGPDGQARVDVPLTETTELRWHRPQSQYADEGWSEPVTVTVAQPATPTDSAEQ</sequence>
<reference evidence="2" key="1">
    <citation type="submission" date="2020-05" db="EMBL/GenBank/DDBJ databases">
        <authorList>
            <person name="Chiriac C."/>
            <person name="Salcher M."/>
            <person name="Ghai R."/>
            <person name="Kavagutti S V."/>
        </authorList>
    </citation>
    <scope>NUCLEOTIDE SEQUENCE</scope>
</reference>